<evidence type="ECO:0000256" key="8">
    <source>
        <dbReference type="SAM" id="MobiDB-lite"/>
    </source>
</evidence>
<dbReference type="SMART" id="SM00355">
    <property type="entry name" value="ZnF_C2H2"/>
    <property type="match status" value="3"/>
</dbReference>
<feature type="compositionally biased region" description="Acidic residues" evidence="8">
    <location>
        <begin position="70"/>
        <end position="90"/>
    </location>
</feature>
<evidence type="ECO:0000256" key="7">
    <source>
        <dbReference type="PROSITE-ProRule" id="PRU00042"/>
    </source>
</evidence>
<dbReference type="Pfam" id="PF00096">
    <property type="entry name" value="zf-C2H2"/>
    <property type="match status" value="1"/>
</dbReference>
<keyword evidence="6" id="KW-0539">Nucleus</keyword>
<dbReference type="InterPro" id="IPR056436">
    <property type="entry name" value="Znf-C2H2_ZIC1-5/GLI1-3-like"/>
</dbReference>
<accession>A0ABR1TCC8</accession>
<keyword evidence="2" id="KW-0479">Metal-binding</keyword>
<dbReference type="SUPFAM" id="SSF57667">
    <property type="entry name" value="beta-beta-alpha zinc fingers"/>
    <property type="match status" value="3"/>
</dbReference>
<name>A0ABR1TCC8_9PEZI</name>
<dbReference type="InterPro" id="IPR043359">
    <property type="entry name" value="GLI-like"/>
</dbReference>
<evidence type="ECO:0000313" key="10">
    <source>
        <dbReference type="EMBL" id="KAK8044281.1"/>
    </source>
</evidence>
<feature type="region of interest" description="Disordered" evidence="8">
    <location>
        <begin position="380"/>
        <end position="411"/>
    </location>
</feature>
<feature type="compositionally biased region" description="Acidic residues" evidence="8">
    <location>
        <begin position="402"/>
        <end position="411"/>
    </location>
</feature>
<dbReference type="EMBL" id="JAQQWK010000003">
    <property type="protein sequence ID" value="KAK8044281.1"/>
    <property type="molecule type" value="Genomic_DNA"/>
</dbReference>
<organism evidence="10 11">
    <name type="scientific">Apiospora rasikravindrae</name>
    <dbReference type="NCBI Taxonomy" id="990691"/>
    <lineage>
        <taxon>Eukaryota</taxon>
        <taxon>Fungi</taxon>
        <taxon>Dikarya</taxon>
        <taxon>Ascomycota</taxon>
        <taxon>Pezizomycotina</taxon>
        <taxon>Sordariomycetes</taxon>
        <taxon>Xylariomycetidae</taxon>
        <taxon>Amphisphaeriales</taxon>
        <taxon>Apiosporaceae</taxon>
        <taxon>Apiospora</taxon>
    </lineage>
</organism>
<protein>
    <recommendedName>
        <fullName evidence="9">C2H2-type domain-containing protein</fullName>
    </recommendedName>
</protein>
<keyword evidence="3" id="KW-0677">Repeat</keyword>
<dbReference type="PANTHER" id="PTHR45718">
    <property type="entry name" value="TRANSCRIPTIONAL ACTIVATOR CUBITUS INTERRUPTUS"/>
    <property type="match status" value="1"/>
</dbReference>
<comment type="subcellular location">
    <subcellularLocation>
        <location evidence="1">Nucleus</location>
    </subcellularLocation>
</comment>
<dbReference type="PROSITE" id="PS50157">
    <property type="entry name" value="ZINC_FINGER_C2H2_2"/>
    <property type="match status" value="1"/>
</dbReference>
<proteinExistence type="predicted"/>
<dbReference type="InterPro" id="IPR036236">
    <property type="entry name" value="Znf_C2H2_sf"/>
</dbReference>
<dbReference type="PANTHER" id="PTHR45718:SF4">
    <property type="entry name" value="TRANSCRIPTIONAL ACTIVATOR CUBITUS INTERRUPTUS"/>
    <property type="match status" value="1"/>
</dbReference>
<feature type="region of interest" description="Disordered" evidence="8">
    <location>
        <begin position="223"/>
        <end position="294"/>
    </location>
</feature>
<evidence type="ECO:0000256" key="6">
    <source>
        <dbReference type="ARBA" id="ARBA00023242"/>
    </source>
</evidence>
<evidence type="ECO:0000256" key="5">
    <source>
        <dbReference type="ARBA" id="ARBA00022833"/>
    </source>
</evidence>
<keyword evidence="4 7" id="KW-0863">Zinc-finger</keyword>
<comment type="caution">
    <text evidence="10">The sequence shown here is derived from an EMBL/GenBank/DDBJ whole genome shotgun (WGS) entry which is preliminary data.</text>
</comment>
<sequence>MVLLSESSSEISSLSSDSPEADNDYDSPLPLEEEPSLLPPSKRQKLGADGASRASSSVHVGEQELHAPDSDDGGGPEIADEGDISSDTDGDVPNSPINAKLDEEEFQEQVTICAWDGCRAGDLGNMDKLVEHIHNDHIESRQKKYTCEWNGCPRKSMPHASGYALKAHMRSHTREKPFYCYLPGKPVMKRYIIWDLHFANTRDCAECDRAFTRSDALAKHMRTVHETEALRPSDPVPKSMQTREPARGPNKLKIILKTQQPHKSSSHGDDGLMGGDDGDGSDDNMGSDFYTPLTEQQGFTDKELKMDTKSLWKICVAHLKWATGDGEALRDECRELEELSRLEWLEKEVLVDQVKQVEEDWWRRRKAVLAGEADVKVSTESLKATLEPEDEGSAAPEAVDSRDDDPIEVDD</sequence>
<evidence type="ECO:0000259" key="9">
    <source>
        <dbReference type="PROSITE" id="PS50157"/>
    </source>
</evidence>
<feature type="region of interest" description="Disordered" evidence="8">
    <location>
        <begin position="1"/>
        <end position="102"/>
    </location>
</feature>
<feature type="domain" description="C2H2-type" evidence="9">
    <location>
        <begin position="202"/>
        <end position="230"/>
    </location>
</feature>
<keyword evidence="5" id="KW-0862">Zinc</keyword>
<evidence type="ECO:0000256" key="4">
    <source>
        <dbReference type="ARBA" id="ARBA00022771"/>
    </source>
</evidence>
<dbReference type="PROSITE" id="PS00028">
    <property type="entry name" value="ZINC_FINGER_C2H2_1"/>
    <property type="match status" value="1"/>
</dbReference>
<gene>
    <name evidence="10" type="ORF">PG993_004305</name>
</gene>
<dbReference type="Gene3D" id="3.30.160.60">
    <property type="entry name" value="Classic Zinc Finger"/>
    <property type="match status" value="3"/>
</dbReference>
<evidence type="ECO:0000256" key="1">
    <source>
        <dbReference type="ARBA" id="ARBA00004123"/>
    </source>
</evidence>
<evidence type="ECO:0000313" key="11">
    <source>
        <dbReference type="Proteomes" id="UP001444661"/>
    </source>
</evidence>
<evidence type="ECO:0000256" key="2">
    <source>
        <dbReference type="ARBA" id="ARBA00022723"/>
    </source>
</evidence>
<evidence type="ECO:0000256" key="3">
    <source>
        <dbReference type="ARBA" id="ARBA00022737"/>
    </source>
</evidence>
<keyword evidence="11" id="KW-1185">Reference proteome</keyword>
<feature type="compositionally biased region" description="Acidic residues" evidence="8">
    <location>
        <begin position="19"/>
        <end position="35"/>
    </location>
</feature>
<feature type="compositionally biased region" description="Low complexity" evidence="8">
    <location>
        <begin position="1"/>
        <end position="18"/>
    </location>
</feature>
<dbReference type="Pfam" id="PF23561">
    <property type="entry name" value="zf-C2H2_15"/>
    <property type="match status" value="1"/>
</dbReference>
<dbReference type="Proteomes" id="UP001444661">
    <property type="component" value="Unassembled WGS sequence"/>
</dbReference>
<reference evidence="10 11" key="1">
    <citation type="submission" date="2023-01" db="EMBL/GenBank/DDBJ databases">
        <title>Analysis of 21 Apiospora genomes using comparative genomics revels a genus with tremendous synthesis potential of carbohydrate active enzymes and secondary metabolites.</title>
        <authorList>
            <person name="Sorensen T."/>
        </authorList>
    </citation>
    <scope>NUCLEOTIDE SEQUENCE [LARGE SCALE GENOMIC DNA]</scope>
    <source>
        <strain evidence="10 11">CBS 33761</strain>
    </source>
</reference>
<dbReference type="InterPro" id="IPR013087">
    <property type="entry name" value="Znf_C2H2_type"/>
</dbReference>